<evidence type="ECO:0000256" key="1">
    <source>
        <dbReference type="ARBA" id="ARBA00004479"/>
    </source>
</evidence>
<dbReference type="InterPro" id="IPR003961">
    <property type="entry name" value="FN3_dom"/>
</dbReference>
<dbReference type="EMBL" id="CAJRST010008890">
    <property type="protein sequence ID" value="CAG5897535.1"/>
    <property type="molecule type" value="Genomic_DNA"/>
</dbReference>
<evidence type="ECO:0000256" key="3">
    <source>
        <dbReference type="ARBA" id="ARBA00022729"/>
    </source>
</evidence>
<organism evidence="12 13">
    <name type="scientific">Menidia menidia</name>
    <name type="common">Atlantic silverside</name>
    <dbReference type="NCBI Taxonomy" id="238744"/>
    <lineage>
        <taxon>Eukaryota</taxon>
        <taxon>Metazoa</taxon>
        <taxon>Chordata</taxon>
        <taxon>Craniata</taxon>
        <taxon>Vertebrata</taxon>
        <taxon>Euteleostomi</taxon>
        <taxon>Actinopterygii</taxon>
        <taxon>Neopterygii</taxon>
        <taxon>Teleostei</taxon>
        <taxon>Neoteleostei</taxon>
        <taxon>Acanthomorphata</taxon>
        <taxon>Ovalentaria</taxon>
        <taxon>Atherinomorphae</taxon>
        <taxon>Atheriniformes</taxon>
        <taxon>Atherinopsidae</taxon>
        <taxon>Menidiinae</taxon>
        <taxon>Menidia</taxon>
    </lineage>
</organism>
<dbReference type="SMART" id="SM00060">
    <property type="entry name" value="FN3"/>
    <property type="match status" value="2"/>
</dbReference>
<protein>
    <submittedName>
        <fullName evidence="12">(Atlantic silverside) hypothetical protein</fullName>
    </submittedName>
</protein>
<dbReference type="PANTHER" id="PTHR23037:SF35">
    <property type="entry name" value="FIBRONECTIN TYPE-III DOMAIN-CONTAINING PROTEIN"/>
    <property type="match status" value="1"/>
</dbReference>
<dbReference type="PROSITE" id="PS50853">
    <property type="entry name" value="FN3"/>
    <property type="match status" value="1"/>
</dbReference>
<feature type="compositionally biased region" description="Polar residues" evidence="9">
    <location>
        <begin position="558"/>
        <end position="576"/>
    </location>
</feature>
<gene>
    <name evidence="12" type="ORF">MMEN_LOCUS8585</name>
</gene>
<evidence type="ECO:0000313" key="12">
    <source>
        <dbReference type="EMBL" id="CAG5897535.1"/>
    </source>
</evidence>
<feature type="domain" description="Fibronectin type-III" evidence="11">
    <location>
        <begin position="145"/>
        <end position="264"/>
    </location>
</feature>
<dbReference type="Gene3D" id="2.60.40.10">
    <property type="entry name" value="Immunoglobulins"/>
    <property type="match status" value="4"/>
</dbReference>
<dbReference type="GO" id="GO:0004896">
    <property type="term" value="F:cytokine receptor activity"/>
    <property type="evidence" value="ECO:0007669"/>
    <property type="project" value="TreeGrafter"/>
</dbReference>
<feature type="compositionally biased region" description="Polar residues" evidence="9">
    <location>
        <begin position="616"/>
        <end position="633"/>
    </location>
</feature>
<name>A0A8S4AZZ4_9TELE</name>
<accession>A0A8S4AZZ4</accession>
<keyword evidence="7" id="KW-0675">Receptor</keyword>
<keyword evidence="6" id="KW-1015">Disulfide bond</keyword>
<keyword evidence="13" id="KW-1185">Reference proteome</keyword>
<dbReference type="Proteomes" id="UP000677803">
    <property type="component" value="Unassembled WGS sequence"/>
</dbReference>
<evidence type="ECO:0000256" key="5">
    <source>
        <dbReference type="ARBA" id="ARBA00023136"/>
    </source>
</evidence>
<reference evidence="12" key="1">
    <citation type="submission" date="2021-05" db="EMBL/GenBank/DDBJ databases">
        <authorList>
            <person name="Tigano A."/>
        </authorList>
    </citation>
    <scope>NUCLEOTIDE SEQUENCE</scope>
</reference>
<dbReference type="AlphaFoldDB" id="A0A8S4AZZ4"/>
<keyword evidence="4" id="KW-1133">Transmembrane helix</keyword>
<evidence type="ECO:0000256" key="8">
    <source>
        <dbReference type="ARBA" id="ARBA00023180"/>
    </source>
</evidence>
<dbReference type="InterPro" id="IPR036116">
    <property type="entry name" value="FN3_sf"/>
</dbReference>
<evidence type="ECO:0000256" key="7">
    <source>
        <dbReference type="ARBA" id="ARBA00023170"/>
    </source>
</evidence>
<evidence type="ECO:0000256" key="2">
    <source>
        <dbReference type="ARBA" id="ARBA00022692"/>
    </source>
</evidence>
<comment type="caution">
    <text evidence="12">The sequence shown here is derived from an EMBL/GenBank/DDBJ whole genome shotgun (WGS) entry which is preliminary data.</text>
</comment>
<keyword evidence="5" id="KW-0472">Membrane</keyword>
<evidence type="ECO:0000256" key="10">
    <source>
        <dbReference type="SAM" id="SignalP"/>
    </source>
</evidence>
<evidence type="ECO:0000259" key="11">
    <source>
        <dbReference type="PROSITE" id="PS50853"/>
    </source>
</evidence>
<feature type="region of interest" description="Disordered" evidence="9">
    <location>
        <begin position="616"/>
        <end position="674"/>
    </location>
</feature>
<dbReference type="CDD" id="cd00063">
    <property type="entry name" value="FN3"/>
    <property type="match status" value="1"/>
</dbReference>
<feature type="signal peptide" evidence="10">
    <location>
        <begin position="1"/>
        <end position="16"/>
    </location>
</feature>
<dbReference type="InterPro" id="IPR013783">
    <property type="entry name" value="Ig-like_fold"/>
</dbReference>
<dbReference type="SUPFAM" id="SSF49265">
    <property type="entry name" value="Fibronectin type III"/>
    <property type="match status" value="3"/>
</dbReference>
<keyword evidence="8" id="KW-0325">Glycoprotein</keyword>
<keyword evidence="3 10" id="KW-0732">Signal</keyword>
<evidence type="ECO:0000256" key="4">
    <source>
        <dbReference type="ARBA" id="ARBA00022989"/>
    </source>
</evidence>
<comment type="subcellular location">
    <subcellularLocation>
        <location evidence="1">Membrane</location>
        <topology evidence="1">Single-pass type I membrane protein</topology>
    </subcellularLocation>
</comment>
<feature type="region of interest" description="Disordered" evidence="9">
    <location>
        <begin position="553"/>
        <end position="582"/>
    </location>
</feature>
<evidence type="ECO:0000313" key="13">
    <source>
        <dbReference type="Proteomes" id="UP000677803"/>
    </source>
</evidence>
<sequence>MDLFWALLWSVLPSLALLSGLDQCGIHESSSSESGCVFRSNPGSPLLESVRCYNDYKSRVLCRWKRPRNEPMQLWFKTENSRALCVPLDAANPAEHRTVRCSYETTVFAIAITHTVFFLDNRTAALCSSAPHRSVDLFDHMRALPPVNVSSVGAGDGGRRLSWASPYPPSSSLNRNLTYQLSYRAQAQDLWTVSLRLPSSSGKIKKSSPPPPAALTENVATCAVTVEKRLLLPGHSYEARVRARAGVGQWSDWSPVVTWQTEEGRSIHLLSSGVHSSLPEWECRRTLGLGSSHFGQAPALNCVLAGEKEVVCSWEVSRELANLVTYQLACRRRRTAQPEKCCSNPTINLGQSGRVSYSCSLTDPEGLQLELQPAHSAKTFRAHQHMFLGGYMTNSPGSYVMLNISEGSTNMIIPGSVLSPLQEYQVRVRSMVVPGQGSLFEGIPSEWTDSVKWTSKEASWLSSSLSYIITGVLVVTVFFTLYWTIPACQRKVLLWVDSVPSPGKSKILSDFKYASCQTFMQTEKTSICKAQYLHSLSTCSTDILLWPSKGTQDEEWWNSDTTASTGSESSPGSVEVQSEERYTKTEAEVSLSLIPVPAHLHGEGYVWLPGLGVSRSSQDLTSQANENTSSQRCPSAELDPDGPDSAAWSNQSDDQSGLHRPTVPDPPPDYTSGGFCAWPQMGAIEASGYCHLPTPCQEKDCFTEDI</sequence>
<dbReference type="PANTHER" id="PTHR23037">
    <property type="entry name" value="CYTOKINE RECEPTOR"/>
    <property type="match status" value="1"/>
</dbReference>
<evidence type="ECO:0000256" key="9">
    <source>
        <dbReference type="SAM" id="MobiDB-lite"/>
    </source>
</evidence>
<keyword evidence="2" id="KW-0812">Transmembrane</keyword>
<proteinExistence type="predicted"/>
<evidence type="ECO:0000256" key="6">
    <source>
        <dbReference type="ARBA" id="ARBA00023157"/>
    </source>
</evidence>
<dbReference type="OrthoDB" id="8906725at2759"/>
<dbReference type="GO" id="GO:0009897">
    <property type="term" value="C:external side of plasma membrane"/>
    <property type="evidence" value="ECO:0007669"/>
    <property type="project" value="TreeGrafter"/>
</dbReference>
<feature type="chain" id="PRO_5035819465" evidence="10">
    <location>
        <begin position="17"/>
        <end position="706"/>
    </location>
</feature>